<proteinExistence type="predicted"/>
<dbReference type="Proteomes" id="UP000316437">
    <property type="component" value="Unassembled WGS sequence"/>
</dbReference>
<name>A0A543ENW5_9FLAO</name>
<evidence type="ECO:0000313" key="1">
    <source>
        <dbReference type="EMBL" id="TQM23264.1"/>
    </source>
</evidence>
<keyword evidence="2" id="KW-1185">Reference proteome</keyword>
<reference evidence="1 2" key="1">
    <citation type="submission" date="2019-06" db="EMBL/GenBank/DDBJ databases">
        <title>Sorghum-associated microbial communities from plants grown in Nebraska, USA.</title>
        <authorList>
            <person name="Schachtman D."/>
        </authorList>
    </citation>
    <scope>NUCLEOTIDE SEQUENCE [LARGE SCALE GENOMIC DNA]</scope>
    <source>
        <strain evidence="1 2">110</strain>
    </source>
</reference>
<gene>
    <name evidence="1" type="ORF">FB551_2999</name>
</gene>
<dbReference type="AlphaFoldDB" id="A0A543ENW5"/>
<protein>
    <submittedName>
        <fullName evidence="1">Uncharacterized protein</fullName>
    </submittedName>
</protein>
<dbReference type="EMBL" id="VFPD01000001">
    <property type="protein sequence ID" value="TQM23264.1"/>
    <property type="molecule type" value="Genomic_DNA"/>
</dbReference>
<sequence>MNNQLYVVVFWMLASCGMPVSSLYQDKTLSVISAEKSEWIGGRAGVRGVVYTVKLKNKNNSVITVKKFRVEGNTIPFVQNIIGNTIVIRGNLPYKNDENTKTADQMTAGAPLENSVPQKLNPKDNWVEYTAQGSKVLYKINISKFTETESSGEFIP</sequence>
<evidence type="ECO:0000313" key="2">
    <source>
        <dbReference type="Proteomes" id="UP000316437"/>
    </source>
</evidence>
<accession>A0A543ENW5</accession>
<organism evidence="1 2">
    <name type="scientific">Chryseobacterium aquifrigidense</name>
    <dbReference type="NCBI Taxonomy" id="558021"/>
    <lineage>
        <taxon>Bacteria</taxon>
        <taxon>Pseudomonadati</taxon>
        <taxon>Bacteroidota</taxon>
        <taxon>Flavobacteriia</taxon>
        <taxon>Flavobacteriales</taxon>
        <taxon>Weeksellaceae</taxon>
        <taxon>Chryseobacterium group</taxon>
        <taxon>Chryseobacterium</taxon>
    </lineage>
</organism>
<comment type="caution">
    <text evidence="1">The sequence shown here is derived from an EMBL/GenBank/DDBJ whole genome shotgun (WGS) entry which is preliminary data.</text>
</comment>
<dbReference type="RefSeq" id="WP_142017993.1">
    <property type="nucleotide sequence ID" value="NZ_VFPD01000001.1"/>
</dbReference>